<dbReference type="Gene3D" id="2.80.10.50">
    <property type="match status" value="1"/>
</dbReference>
<dbReference type="Proteomes" id="UP000030689">
    <property type="component" value="Unassembled WGS sequence"/>
</dbReference>
<dbReference type="PANTHER" id="PTHR33107:SF35">
    <property type="entry name" value="KUNITZ TRYPSIN INHIBITOR 6-RELATED"/>
    <property type="match status" value="1"/>
</dbReference>
<sequence length="122" mass="13356">AISFLIVAITTFGVVVADVNKVVYDVDGEQVKTNVPYFVNFMTLDIRNNSGLGCTNMVSDPMSCPQKLLVFTNLNIANTPIMFVLPSSNSSDYVVHESTKVSIKFVSPGRCGESSFWILIII</sequence>
<dbReference type="PANTHER" id="PTHR33107">
    <property type="entry name" value="KUNITZ TRYPSIN INHIBITOR 2"/>
    <property type="match status" value="1"/>
</dbReference>
<accession>V4JW69</accession>
<gene>
    <name evidence="2" type="ORF">EUTSA_v10023952mg</name>
</gene>
<name>V4JW69_EUTSA</name>
<dbReference type="Gramene" id="ESQ29685">
    <property type="protein sequence ID" value="ESQ29685"/>
    <property type="gene ID" value="EUTSA_v10023952mg"/>
</dbReference>
<dbReference type="InterPro" id="IPR002160">
    <property type="entry name" value="Prot_inh_Kunz-lg"/>
</dbReference>
<keyword evidence="3" id="KW-1185">Reference proteome</keyword>
<dbReference type="MEROPS" id="I03.017"/>
<dbReference type="InterPro" id="IPR011065">
    <property type="entry name" value="Kunitz_inhibitor_STI-like_sf"/>
</dbReference>
<dbReference type="Pfam" id="PF00197">
    <property type="entry name" value="Kunitz_legume"/>
    <property type="match status" value="1"/>
</dbReference>
<evidence type="ECO:0000313" key="3">
    <source>
        <dbReference type="Proteomes" id="UP000030689"/>
    </source>
</evidence>
<protein>
    <submittedName>
        <fullName evidence="2">Uncharacterized protein</fullName>
    </submittedName>
</protein>
<reference evidence="2 3" key="1">
    <citation type="journal article" date="2013" name="Front. Plant Sci.">
        <title>The Reference Genome of the Halophytic Plant Eutrema salsugineum.</title>
        <authorList>
            <person name="Yang R."/>
            <person name="Jarvis D.E."/>
            <person name="Chen H."/>
            <person name="Beilstein M.A."/>
            <person name="Grimwood J."/>
            <person name="Jenkins J."/>
            <person name="Shu S."/>
            <person name="Prochnik S."/>
            <person name="Xin M."/>
            <person name="Ma C."/>
            <person name="Schmutz J."/>
            <person name="Wing R.A."/>
            <person name="Mitchell-Olds T."/>
            <person name="Schumaker K.S."/>
            <person name="Wang X."/>
        </authorList>
    </citation>
    <scope>NUCLEOTIDE SEQUENCE [LARGE SCALE GENOMIC DNA]</scope>
</reference>
<dbReference type="GO" id="GO:0004866">
    <property type="term" value="F:endopeptidase inhibitor activity"/>
    <property type="evidence" value="ECO:0007669"/>
    <property type="project" value="InterPro"/>
</dbReference>
<feature type="chain" id="PRO_5004720017" evidence="1">
    <location>
        <begin position="18"/>
        <end position="122"/>
    </location>
</feature>
<dbReference type="SUPFAM" id="SSF50386">
    <property type="entry name" value="STI-like"/>
    <property type="match status" value="1"/>
</dbReference>
<dbReference type="EMBL" id="KI517881">
    <property type="protein sequence ID" value="ESQ29685.1"/>
    <property type="molecule type" value="Genomic_DNA"/>
</dbReference>
<evidence type="ECO:0000313" key="2">
    <source>
        <dbReference type="EMBL" id="ESQ29685.1"/>
    </source>
</evidence>
<proteinExistence type="predicted"/>
<organism evidence="2 3">
    <name type="scientific">Eutrema salsugineum</name>
    <name type="common">Saltwater cress</name>
    <name type="synonym">Sisymbrium salsugineum</name>
    <dbReference type="NCBI Taxonomy" id="72664"/>
    <lineage>
        <taxon>Eukaryota</taxon>
        <taxon>Viridiplantae</taxon>
        <taxon>Streptophyta</taxon>
        <taxon>Embryophyta</taxon>
        <taxon>Tracheophyta</taxon>
        <taxon>Spermatophyta</taxon>
        <taxon>Magnoliopsida</taxon>
        <taxon>eudicotyledons</taxon>
        <taxon>Gunneridae</taxon>
        <taxon>Pentapetalae</taxon>
        <taxon>rosids</taxon>
        <taxon>malvids</taxon>
        <taxon>Brassicales</taxon>
        <taxon>Brassicaceae</taxon>
        <taxon>Eutremeae</taxon>
        <taxon>Eutrema</taxon>
    </lineage>
</organism>
<feature type="signal peptide" evidence="1">
    <location>
        <begin position="1"/>
        <end position="17"/>
    </location>
</feature>
<dbReference type="AlphaFoldDB" id="V4JW69"/>
<feature type="non-terminal residue" evidence="2">
    <location>
        <position position="1"/>
    </location>
</feature>
<dbReference type="KEGG" id="eus:EUTSA_v10023952mg"/>
<keyword evidence="1" id="KW-0732">Signal</keyword>
<evidence type="ECO:0000256" key="1">
    <source>
        <dbReference type="SAM" id="SignalP"/>
    </source>
</evidence>